<feature type="transmembrane region" description="Helical" evidence="6">
    <location>
        <begin position="98"/>
        <end position="118"/>
    </location>
</feature>
<dbReference type="InterPro" id="IPR000620">
    <property type="entry name" value="EamA_dom"/>
</dbReference>
<keyword evidence="9" id="KW-1185">Reference proteome</keyword>
<reference evidence="8 9" key="1">
    <citation type="submission" date="2016-10" db="EMBL/GenBank/DDBJ databases">
        <authorList>
            <person name="Varghese N."/>
            <person name="Submissions S."/>
        </authorList>
    </citation>
    <scope>NUCLEOTIDE SEQUENCE [LARGE SCALE GENOMIC DNA]</scope>
    <source>
        <strain evidence="8 9">DSM 18839</strain>
    </source>
</reference>
<feature type="transmembrane region" description="Helical" evidence="6">
    <location>
        <begin position="221"/>
        <end position="240"/>
    </location>
</feature>
<dbReference type="PANTHER" id="PTHR32322">
    <property type="entry name" value="INNER MEMBRANE TRANSPORTER"/>
    <property type="match status" value="1"/>
</dbReference>
<feature type="domain" description="EamA" evidence="7">
    <location>
        <begin position="155"/>
        <end position="291"/>
    </location>
</feature>
<evidence type="ECO:0000256" key="5">
    <source>
        <dbReference type="ARBA" id="ARBA00023136"/>
    </source>
</evidence>
<dbReference type="SUPFAM" id="SSF103481">
    <property type="entry name" value="Multidrug resistance efflux transporter EmrE"/>
    <property type="match status" value="2"/>
</dbReference>
<evidence type="ECO:0000259" key="7">
    <source>
        <dbReference type="Pfam" id="PF00892"/>
    </source>
</evidence>
<proteinExistence type="inferred from homology"/>
<feature type="transmembrane region" description="Helical" evidence="6">
    <location>
        <begin position="38"/>
        <end position="57"/>
    </location>
</feature>
<dbReference type="InterPro" id="IPR050638">
    <property type="entry name" value="AA-Vitamin_Transporters"/>
</dbReference>
<gene>
    <name evidence="8" type="ORF">SAMN05660686_03964</name>
</gene>
<dbReference type="AlphaFoldDB" id="A0A8G2F022"/>
<dbReference type="InterPro" id="IPR037185">
    <property type="entry name" value="EmrE-like"/>
</dbReference>
<evidence type="ECO:0000313" key="9">
    <source>
        <dbReference type="Proteomes" id="UP000198615"/>
    </source>
</evidence>
<feature type="transmembrane region" description="Helical" evidence="6">
    <location>
        <begin position="69"/>
        <end position="92"/>
    </location>
</feature>
<feature type="domain" description="EamA" evidence="7">
    <location>
        <begin position="9"/>
        <end position="141"/>
    </location>
</feature>
<keyword evidence="3 6" id="KW-0812">Transmembrane</keyword>
<dbReference type="Pfam" id="PF00892">
    <property type="entry name" value="EamA"/>
    <property type="match status" value="2"/>
</dbReference>
<feature type="transmembrane region" description="Helical" evidence="6">
    <location>
        <begin position="125"/>
        <end position="142"/>
    </location>
</feature>
<evidence type="ECO:0000256" key="6">
    <source>
        <dbReference type="SAM" id="Phobius"/>
    </source>
</evidence>
<sequence>MIPARHLPLVLMLILGNLWGLSFSLSKTAVLGGIHPLAYVWMQTTGATLFLFAVCYRAGIKVPTSRRHLLLYAATGLVGTVLPSITIVTTALHVPAGIISTLVTTVPMMTFTLAVTLGLQRFEPLALAGLTLGLIGVLFLVVPDASLPSADMTGWVLFGMLTPVFYATNGILAARLRPAGTSSLAAALGMMATASVASLPVMLATGTFHPLFAEGPTAHDLAMTGQIVITCVAYIMYFEINERAGPVYLSQVSYVVNVAGLFWGFAIFGEVPSPWLWATVVLVFAGVYLVNRTTRAKPA</sequence>
<comment type="caution">
    <text evidence="8">The sequence shown here is derived from an EMBL/GenBank/DDBJ whole genome shotgun (WGS) entry which is preliminary data.</text>
</comment>
<dbReference type="EMBL" id="FNBW01000014">
    <property type="protein sequence ID" value="SDG30668.1"/>
    <property type="molecule type" value="Genomic_DNA"/>
</dbReference>
<evidence type="ECO:0000256" key="3">
    <source>
        <dbReference type="ARBA" id="ARBA00022692"/>
    </source>
</evidence>
<evidence type="ECO:0000256" key="2">
    <source>
        <dbReference type="ARBA" id="ARBA00007362"/>
    </source>
</evidence>
<comment type="similarity">
    <text evidence="2">Belongs to the EamA transporter family.</text>
</comment>
<dbReference type="Proteomes" id="UP000198615">
    <property type="component" value="Unassembled WGS sequence"/>
</dbReference>
<evidence type="ECO:0000256" key="1">
    <source>
        <dbReference type="ARBA" id="ARBA00004141"/>
    </source>
</evidence>
<feature type="transmembrane region" description="Helical" evidence="6">
    <location>
        <begin position="274"/>
        <end position="291"/>
    </location>
</feature>
<organism evidence="8 9">
    <name type="scientific">Thalassobaculum litoreum DSM 18839</name>
    <dbReference type="NCBI Taxonomy" id="1123362"/>
    <lineage>
        <taxon>Bacteria</taxon>
        <taxon>Pseudomonadati</taxon>
        <taxon>Pseudomonadota</taxon>
        <taxon>Alphaproteobacteria</taxon>
        <taxon>Rhodospirillales</taxon>
        <taxon>Thalassobaculaceae</taxon>
        <taxon>Thalassobaculum</taxon>
    </lineage>
</organism>
<feature type="transmembrane region" description="Helical" evidence="6">
    <location>
        <begin position="247"/>
        <end position="268"/>
    </location>
</feature>
<feature type="transmembrane region" description="Helical" evidence="6">
    <location>
        <begin position="154"/>
        <end position="172"/>
    </location>
</feature>
<accession>A0A8G2F022</accession>
<keyword evidence="4 6" id="KW-1133">Transmembrane helix</keyword>
<evidence type="ECO:0000256" key="4">
    <source>
        <dbReference type="ARBA" id="ARBA00022989"/>
    </source>
</evidence>
<name>A0A8G2F022_9PROT</name>
<feature type="transmembrane region" description="Helical" evidence="6">
    <location>
        <begin position="7"/>
        <end position="26"/>
    </location>
</feature>
<feature type="transmembrane region" description="Helical" evidence="6">
    <location>
        <begin position="184"/>
        <end position="209"/>
    </location>
</feature>
<evidence type="ECO:0000313" key="8">
    <source>
        <dbReference type="EMBL" id="SDG30668.1"/>
    </source>
</evidence>
<comment type="subcellular location">
    <subcellularLocation>
        <location evidence="1">Membrane</location>
        <topology evidence="1">Multi-pass membrane protein</topology>
    </subcellularLocation>
</comment>
<keyword evidence="5 6" id="KW-0472">Membrane</keyword>
<dbReference type="PANTHER" id="PTHR32322:SF2">
    <property type="entry name" value="EAMA DOMAIN-CONTAINING PROTEIN"/>
    <property type="match status" value="1"/>
</dbReference>
<dbReference type="RefSeq" id="WP_093153089.1">
    <property type="nucleotide sequence ID" value="NZ_FNBW01000014.1"/>
</dbReference>
<dbReference type="OrthoDB" id="8688375at2"/>
<dbReference type="GO" id="GO:0016020">
    <property type="term" value="C:membrane"/>
    <property type="evidence" value="ECO:0007669"/>
    <property type="project" value="UniProtKB-SubCell"/>
</dbReference>
<protein>
    <submittedName>
        <fullName evidence="8">Permease of the drug/metabolite transporter (DMT) superfamily</fullName>
    </submittedName>
</protein>